<keyword evidence="11" id="KW-1015">Disulfide bond</keyword>
<dbReference type="OrthoDB" id="3065412at2759"/>
<dbReference type="InterPro" id="IPR008427">
    <property type="entry name" value="Extracellular_membr_CFEM_dom"/>
</dbReference>
<accession>A0A0C2XUC4</accession>
<dbReference type="EMBL" id="KN831780">
    <property type="protein sequence ID" value="KIM41248.1"/>
    <property type="molecule type" value="Genomic_DNA"/>
</dbReference>
<dbReference type="GO" id="GO:0005576">
    <property type="term" value="C:extracellular region"/>
    <property type="evidence" value="ECO:0007669"/>
    <property type="project" value="UniProtKB-SubCell"/>
</dbReference>
<evidence type="ECO:0000256" key="6">
    <source>
        <dbReference type="ARBA" id="ARBA00022617"/>
    </source>
</evidence>
<keyword evidence="7" id="KW-0479">Metal-binding</keyword>
<protein>
    <recommendedName>
        <fullName evidence="15">CFEM domain-containing protein</fullName>
    </recommendedName>
</protein>
<evidence type="ECO:0000313" key="17">
    <source>
        <dbReference type="Proteomes" id="UP000053424"/>
    </source>
</evidence>
<keyword evidence="10" id="KW-0472">Membrane</keyword>
<keyword evidence="5" id="KW-0964">Secreted</keyword>
<dbReference type="Proteomes" id="UP000053424">
    <property type="component" value="Unassembled WGS sequence"/>
</dbReference>
<evidence type="ECO:0000313" key="16">
    <source>
        <dbReference type="EMBL" id="KIM41248.1"/>
    </source>
</evidence>
<evidence type="ECO:0000256" key="3">
    <source>
        <dbReference type="ARBA" id="ARBA00010031"/>
    </source>
</evidence>
<feature type="domain" description="CFEM" evidence="15">
    <location>
        <begin position="1"/>
        <end position="114"/>
    </location>
</feature>
<evidence type="ECO:0000256" key="10">
    <source>
        <dbReference type="ARBA" id="ARBA00023136"/>
    </source>
</evidence>
<evidence type="ECO:0000256" key="7">
    <source>
        <dbReference type="ARBA" id="ARBA00022723"/>
    </source>
</evidence>
<evidence type="ECO:0000256" key="9">
    <source>
        <dbReference type="ARBA" id="ARBA00023004"/>
    </source>
</evidence>
<dbReference type="HOGENOM" id="CLU_063084_3_0_1"/>
<dbReference type="InterPro" id="IPR051735">
    <property type="entry name" value="CFEM_domain"/>
</dbReference>
<dbReference type="GO" id="GO:0005886">
    <property type="term" value="C:plasma membrane"/>
    <property type="evidence" value="ECO:0007669"/>
    <property type="project" value="UniProtKB-SubCell"/>
</dbReference>
<dbReference type="Pfam" id="PF05730">
    <property type="entry name" value="CFEM"/>
    <property type="match status" value="1"/>
</dbReference>
<organism evidence="16 17">
    <name type="scientific">Hebeloma cylindrosporum</name>
    <dbReference type="NCBI Taxonomy" id="76867"/>
    <lineage>
        <taxon>Eukaryota</taxon>
        <taxon>Fungi</taxon>
        <taxon>Dikarya</taxon>
        <taxon>Basidiomycota</taxon>
        <taxon>Agaricomycotina</taxon>
        <taxon>Agaricomycetes</taxon>
        <taxon>Agaricomycetidae</taxon>
        <taxon>Agaricales</taxon>
        <taxon>Agaricineae</taxon>
        <taxon>Hymenogastraceae</taxon>
        <taxon>Hebeloma</taxon>
    </lineage>
</organism>
<dbReference type="AlphaFoldDB" id="A0A0C2XUC4"/>
<keyword evidence="6" id="KW-0349">Heme</keyword>
<keyword evidence="17" id="KW-1185">Reference proteome</keyword>
<keyword evidence="8 14" id="KW-0732">Signal</keyword>
<keyword evidence="12" id="KW-0325">Glycoprotein</keyword>
<name>A0A0C2XUC4_HEBCY</name>
<evidence type="ECO:0000256" key="12">
    <source>
        <dbReference type="ARBA" id="ARBA00023180"/>
    </source>
</evidence>
<comment type="similarity">
    <text evidence="3">Belongs to the RBT5 family.</text>
</comment>
<keyword evidence="13" id="KW-0449">Lipoprotein</keyword>
<dbReference type="SMART" id="SM00747">
    <property type="entry name" value="CFEM"/>
    <property type="match status" value="1"/>
</dbReference>
<feature type="signal peptide" evidence="14">
    <location>
        <begin position="1"/>
        <end position="19"/>
    </location>
</feature>
<evidence type="ECO:0000256" key="13">
    <source>
        <dbReference type="ARBA" id="ARBA00023288"/>
    </source>
</evidence>
<gene>
    <name evidence="16" type="ORF">M413DRAFT_445285</name>
</gene>
<evidence type="ECO:0000256" key="5">
    <source>
        <dbReference type="ARBA" id="ARBA00022525"/>
    </source>
</evidence>
<reference evidence="17" key="2">
    <citation type="submission" date="2015-01" db="EMBL/GenBank/DDBJ databases">
        <title>Evolutionary Origins and Diversification of the Mycorrhizal Mutualists.</title>
        <authorList>
            <consortium name="DOE Joint Genome Institute"/>
            <consortium name="Mycorrhizal Genomics Consortium"/>
            <person name="Kohler A."/>
            <person name="Kuo A."/>
            <person name="Nagy L.G."/>
            <person name="Floudas D."/>
            <person name="Copeland A."/>
            <person name="Barry K.W."/>
            <person name="Cichocki N."/>
            <person name="Veneault-Fourrey C."/>
            <person name="LaButti K."/>
            <person name="Lindquist E.A."/>
            <person name="Lipzen A."/>
            <person name="Lundell T."/>
            <person name="Morin E."/>
            <person name="Murat C."/>
            <person name="Riley R."/>
            <person name="Ohm R."/>
            <person name="Sun H."/>
            <person name="Tunlid A."/>
            <person name="Henrissat B."/>
            <person name="Grigoriev I.V."/>
            <person name="Hibbett D.S."/>
            <person name="Martin F."/>
        </authorList>
    </citation>
    <scope>NUCLEOTIDE SEQUENCE [LARGE SCALE GENOMIC DNA]</scope>
    <source>
        <strain evidence="17">h7</strain>
    </source>
</reference>
<evidence type="ECO:0000256" key="8">
    <source>
        <dbReference type="ARBA" id="ARBA00022729"/>
    </source>
</evidence>
<feature type="chain" id="PRO_5002159104" description="CFEM domain-containing protein" evidence="14">
    <location>
        <begin position="20"/>
        <end position="159"/>
    </location>
</feature>
<dbReference type="PANTHER" id="PTHR37928:SF2">
    <property type="entry name" value="GPI ANCHORED CFEM DOMAIN PROTEIN (AFU_ORTHOLOGUE AFUA_6G10580)"/>
    <property type="match status" value="1"/>
</dbReference>
<evidence type="ECO:0000256" key="11">
    <source>
        <dbReference type="ARBA" id="ARBA00023157"/>
    </source>
</evidence>
<proteinExistence type="inferred from homology"/>
<keyword evidence="4" id="KW-1003">Cell membrane</keyword>
<evidence type="ECO:0000259" key="15">
    <source>
        <dbReference type="PROSITE" id="PS52012"/>
    </source>
</evidence>
<reference evidence="16 17" key="1">
    <citation type="submission" date="2014-04" db="EMBL/GenBank/DDBJ databases">
        <authorList>
            <consortium name="DOE Joint Genome Institute"/>
            <person name="Kuo A."/>
            <person name="Gay G."/>
            <person name="Dore J."/>
            <person name="Kohler A."/>
            <person name="Nagy L.G."/>
            <person name="Floudas D."/>
            <person name="Copeland A."/>
            <person name="Barry K.W."/>
            <person name="Cichocki N."/>
            <person name="Veneault-Fourrey C."/>
            <person name="LaButti K."/>
            <person name="Lindquist E.A."/>
            <person name="Lipzen A."/>
            <person name="Lundell T."/>
            <person name="Morin E."/>
            <person name="Murat C."/>
            <person name="Sun H."/>
            <person name="Tunlid A."/>
            <person name="Henrissat B."/>
            <person name="Grigoriev I.V."/>
            <person name="Hibbett D.S."/>
            <person name="Martin F."/>
            <person name="Nordberg H.P."/>
            <person name="Cantor M.N."/>
            <person name="Hua S.X."/>
        </authorList>
    </citation>
    <scope>NUCLEOTIDE SEQUENCE [LARGE SCALE GENOMIC DNA]</scope>
    <source>
        <strain evidence="17">h7</strain>
    </source>
</reference>
<evidence type="ECO:0000256" key="14">
    <source>
        <dbReference type="SAM" id="SignalP"/>
    </source>
</evidence>
<evidence type="ECO:0000256" key="4">
    <source>
        <dbReference type="ARBA" id="ARBA00022475"/>
    </source>
</evidence>
<dbReference type="PROSITE" id="PS52012">
    <property type="entry name" value="CFEM"/>
    <property type="match status" value="1"/>
</dbReference>
<sequence length="159" mass="15256">MRFSTVAFTLFGAAASASASSLFARQDTLPACAIPCTTSADLGGCTVTDTKCLCTNDAFVSSTTKCVQAACTGDDLAAALKFSQDLCLKVGVTLTAAPTDSSAASGSATTAAASTTATTPATTTAASTSASSKPSSAASAHGVNAVLGLAAAGIVALSL</sequence>
<dbReference type="STRING" id="686832.A0A0C2XUC4"/>
<dbReference type="PANTHER" id="PTHR37928">
    <property type="entry name" value="CFEM DOMAIN PROTEIN (AFU_ORTHOLOGUE AFUA_6G14090)"/>
    <property type="match status" value="1"/>
</dbReference>
<comment type="subcellular location">
    <subcellularLocation>
        <location evidence="1">Cell membrane</location>
        <topology evidence="1">Lipid-anchor</topology>
        <topology evidence="1">GPI-anchor</topology>
    </subcellularLocation>
    <subcellularLocation>
        <location evidence="2">Secreted</location>
    </subcellularLocation>
</comment>
<evidence type="ECO:0000256" key="2">
    <source>
        <dbReference type="ARBA" id="ARBA00004613"/>
    </source>
</evidence>
<dbReference type="GO" id="GO:0046872">
    <property type="term" value="F:metal ion binding"/>
    <property type="evidence" value="ECO:0007669"/>
    <property type="project" value="UniProtKB-KW"/>
</dbReference>
<keyword evidence="9" id="KW-0408">Iron</keyword>
<evidence type="ECO:0000256" key="1">
    <source>
        <dbReference type="ARBA" id="ARBA00004609"/>
    </source>
</evidence>